<reference evidence="2" key="1">
    <citation type="journal article" date="2015" name="ISME J.">
        <title>Aquifer environment selects for microbial species cohorts in sediment and groundwater.</title>
        <authorList>
            <person name="Hug L.A."/>
            <person name="Thomas B.C."/>
            <person name="Brown C.T."/>
            <person name="Frischkorn K.R."/>
            <person name="Williams K.H."/>
            <person name="Tringe S.G."/>
            <person name="Banfield J.F."/>
        </authorList>
    </citation>
    <scope>NUCLEOTIDE SEQUENCE</scope>
</reference>
<feature type="region of interest" description="Disordered" evidence="1">
    <location>
        <begin position="124"/>
        <end position="146"/>
    </location>
</feature>
<dbReference type="AlphaFoldDB" id="A0A0H4T5W0"/>
<dbReference type="EMBL" id="KT007008">
    <property type="protein sequence ID" value="AKQ03128.1"/>
    <property type="molecule type" value="Genomic_DNA"/>
</dbReference>
<accession>A0A0H4T5W0</accession>
<name>A0A0H4T5W0_9EURY</name>
<evidence type="ECO:0000313" key="2">
    <source>
        <dbReference type="EMBL" id="AKQ03128.1"/>
    </source>
</evidence>
<organism evidence="2">
    <name type="scientific">uncultured euryarchaeote Rifle_16ft_4_minimus_37884</name>
    <dbReference type="NCBI Taxonomy" id="1665196"/>
    <lineage>
        <taxon>Archaea</taxon>
        <taxon>Methanobacteriati</taxon>
        <taxon>Methanobacteriota</taxon>
        <taxon>environmental samples</taxon>
    </lineage>
</organism>
<proteinExistence type="predicted"/>
<feature type="compositionally biased region" description="Pro residues" evidence="1">
    <location>
        <begin position="124"/>
        <end position="137"/>
    </location>
</feature>
<protein>
    <submittedName>
        <fullName evidence="2">Uncharacterized protein</fullName>
    </submittedName>
</protein>
<evidence type="ECO:0000256" key="1">
    <source>
        <dbReference type="SAM" id="MobiDB-lite"/>
    </source>
</evidence>
<sequence>MTVRTFEFSRVDGQRLTKPSDRWVNLRVDHNSTVTLITETTERQASVDFRFTANYRASEAVIGLIQIEGTLVWEGDAKALVKGWSSAGQMPPEIANEIHTVIMSNCIPEAVILARELRLPPPIPIPQVNVPQPPTKPPKGRSPEIA</sequence>